<proteinExistence type="predicted"/>
<evidence type="ECO:0008006" key="3">
    <source>
        <dbReference type="Google" id="ProtNLM"/>
    </source>
</evidence>
<dbReference type="AlphaFoldDB" id="G1Q7W0"/>
<keyword evidence="2" id="KW-1185">Reference proteome</keyword>
<dbReference type="STRING" id="59463.ENSMLUP00000019793"/>
<dbReference type="Proteomes" id="UP000001074">
    <property type="component" value="Unassembled WGS sequence"/>
</dbReference>
<dbReference type="Ensembl" id="ENSMLUT00000029050.1">
    <property type="protein sequence ID" value="ENSMLUP00000019793.1"/>
    <property type="gene ID" value="ENSMLUG00000024854.1"/>
</dbReference>
<dbReference type="GeneTree" id="ENSGT00940000154342"/>
<dbReference type="InParanoid" id="G1Q7W0"/>
<reference evidence="1" key="2">
    <citation type="submission" date="2025-08" db="UniProtKB">
        <authorList>
            <consortium name="Ensembl"/>
        </authorList>
    </citation>
    <scope>IDENTIFICATION</scope>
</reference>
<dbReference type="EMBL" id="AAPE02071604">
    <property type="status" value="NOT_ANNOTATED_CDS"/>
    <property type="molecule type" value="Genomic_DNA"/>
</dbReference>
<protein>
    <recommendedName>
        <fullName evidence="3">Dystrophin</fullName>
    </recommendedName>
</protein>
<reference evidence="1" key="3">
    <citation type="submission" date="2025-09" db="UniProtKB">
        <authorList>
            <consortium name="Ensembl"/>
        </authorList>
    </citation>
    <scope>IDENTIFICATION</scope>
</reference>
<sequence>DEVNRLSALQPQIERLKIQSIALKEKGQGPMFLDADFVAFTNHFNQVFADVQAREKELQK</sequence>
<evidence type="ECO:0000313" key="1">
    <source>
        <dbReference type="Ensembl" id="ENSMLUP00000019793.1"/>
    </source>
</evidence>
<organism evidence="1 2">
    <name type="scientific">Myotis lucifugus</name>
    <name type="common">Little brown bat</name>
    <dbReference type="NCBI Taxonomy" id="59463"/>
    <lineage>
        <taxon>Eukaryota</taxon>
        <taxon>Metazoa</taxon>
        <taxon>Chordata</taxon>
        <taxon>Craniata</taxon>
        <taxon>Vertebrata</taxon>
        <taxon>Euteleostomi</taxon>
        <taxon>Mammalia</taxon>
        <taxon>Eutheria</taxon>
        <taxon>Laurasiatheria</taxon>
        <taxon>Chiroptera</taxon>
        <taxon>Yangochiroptera</taxon>
        <taxon>Vespertilionidae</taxon>
        <taxon>Myotis</taxon>
    </lineage>
</organism>
<evidence type="ECO:0000313" key="2">
    <source>
        <dbReference type="Proteomes" id="UP000001074"/>
    </source>
</evidence>
<accession>G1Q7W0</accession>
<dbReference type="HOGENOM" id="CLU_2947850_0_0_1"/>
<reference evidence="1 2" key="1">
    <citation type="journal article" date="2011" name="Nature">
        <title>A high-resolution map of human evolutionary constraint using 29 mammals.</title>
        <authorList>
            <person name="Lindblad-Toh K."/>
            <person name="Garber M."/>
            <person name="Zuk O."/>
            <person name="Lin M.F."/>
            <person name="Parker B.J."/>
            <person name="Washietl S."/>
            <person name="Kheradpour P."/>
            <person name="Ernst J."/>
            <person name="Jordan G."/>
            <person name="Mauceli E."/>
            <person name="Ward L.D."/>
            <person name="Lowe C.B."/>
            <person name="Holloway A.K."/>
            <person name="Clamp M."/>
            <person name="Gnerre S."/>
            <person name="Alfoldi J."/>
            <person name="Beal K."/>
            <person name="Chang J."/>
            <person name="Clawson H."/>
            <person name="Cuff J."/>
            <person name="Di Palma F."/>
            <person name="Fitzgerald S."/>
            <person name="Flicek P."/>
            <person name="Guttman M."/>
            <person name="Hubisz M.J."/>
            <person name="Jaffe D.B."/>
            <person name="Jungreis I."/>
            <person name="Kent W.J."/>
            <person name="Kostka D."/>
            <person name="Lara M."/>
            <person name="Martins A.L."/>
            <person name="Massingham T."/>
            <person name="Moltke I."/>
            <person name="Raney B.J."/>
            <person name="Rasmussen M.D."/>
            <person name="Robinson J."/>
            <person name="Stark A."/>
            <person name="Vilella A.J."/>
            <person name="Wen J."/>
            <person name="Xie X."/>
            <person name="Zody M.C."/>
            <person name="Baldwin J."/>
            <person name="Bloom T."/>
            <person name="Chin C.W."/>
            <person name="Heiman D."/>
            <person name="Nicol R."/>
            <person name="Nusbaum C."/>
            <person name="Young S."/>
            <person name="Wilkinson J."/>
            <person name="Worley K.C."/>
            <person name="Kovar C.L."/>
            <person name="Muzny D.M."/>
            <person name="Gibbs R.A."/>
            <person name="Cree A."/>
            <person name="Dihn H.H."/>
            <person name="Fowler G."/>
            <person name="Jhangiani S."/>
            <person name="Joshi V."/>
            <person name="Lee S."/>
            <person name="Lewis L.R."/>
            <person name="Nazareth L.V."/>
            <person name="Okwuonu G."/>
            <person name="Santibanez J."/>
            <person name="Warren W.C."/>
            <person name="Mardis E.R."/>
            <person name="Weinstock G.M."/>
            <person name="Wilson R.K."/>
            <person name="Delehaunty K."/>
            <person name="Dooling D."/>
            <person name="Fronik C."/>
            <person name="Fulton L."/>
            <person name="Fulton B."/>
            <person name="Graves T."/>
            <person name="Minx P."/>
            <person name="Sodergren E."/>
            <person name="Birney E."/>
            <person name="Margulies E.H."/>
            <person name="Herrero J."/>
            <person name="Green E.D."/>
            <person name="Haussler D."/>
            <person name="Siepel A."/>
            <person name="Goldman N."/>
            <person name="Pollard K.S."/>
            <person name="Pedersen J.S."/>
            <person name="Lander E.S."/>
            <person name="Kellis M."/>
        </authorList>
    </citation>
    <scope>NUCLEOTIDE SEQUENCE [LARGE SCALE GENOMIC DNA]</scope>
</reference>
<name>G1Q7W0_MYOLU</name>
<dbReference type="eggNOG" id="KOG4286">
    <property type="taxonomic scope" value="Eukaryota"/>
</dbReference>